<name>A0A2U1TE71_9MICO</name>
<dbReference type="Gene3D" id="3.30.429.10">
    <property type="entry name" value="Macrophage Migration Inhibitory Factor"/>
    <property type="match status" value="1"/>
</dbReference>
<dbReference type="InterPro" id="IPR014347">
    <property type="entry name" value="Tautomerase/MIF_sf"/>
</dbReference>
<dbReference type="PANTHER" id="PTHR38460:SF1">
    <property type="entry name" value="TAUTOMERASE YOLI-RELATED"/>
    <property type="match status" value="1"/>
</dbReference>
<protein>
    <submittedName>
        <fullName evidence="1">Tautomerase family protein</fullName>
    </submittedName>
</protein>
<dbReference type="KEGG" id="myl:C3E77_05300"/>
<reference evidence="2" key="1">
    <citation type="submission" date="2018-04" db="EMBL/GenBank/DDBJ databases">
        <authorList>
            <person name="Liu S."/>
            <person name="Wang Z."/>
            <person name="Li J."/>
        </authorList>
    </citation>
    <scope>NUCLEOTIDE SEQUENCE [LARGE SCALE GENOMIC DNA]</scope>
    <source>
        <strain evidence="2">622</strain>
    </source>
</reference>
<sequence>MAQIIVYGHKAALAPRISSLSDAIHTAAVSALQLPVEKRFHRFITLDPEQFITPTDRSIDYTIVEVSMFEGRSTDTKKDFLRQLMKNIAAVGVTPNDLEITITETPRANWAIRGVPADELQLNYSVEA</sequence>
<dbReference type="OrthoDB" id="9804765at2"/>
<dbReference type="Pfam" id="PF14552">
    <property type="entry name" value="Tautomerase_2"/>
    <property type="match status" value="1"/>
</dbReference>
<comment type="caution">
    <text evidence="1">The sequence shown here is derived from an EMBL/GenBank/DDBJ whole genome shotgun (WGS) entry which is preliminary data.</text>
</comment>
<dbReference type="SUPFAM" id="SSF55331">
    <property type="entry name" value="Tautomerase/MIF"/>
    <property type="match status" value="1"/>
</dbReference>
<keyword evidence="2" id="KW-1185">Reference proteome</keyword>
<dbReference type="PANTHER" id="PTHR38460">
    <property type="entry name" value="TAUTOMERASE YOLI-RELATED"/>
    <property type="match status" value="1"/>
</dbReference>
<evidence type="ECO:0000313" key="2">
    <source>
        <dbReference type="Proteomes" id="UP000244962"/>
    </source>
</evidence>
<evidence type="ECO:0000313" key="1">
    <source>
        <dbReference type="EMBL" id="PWC07179.1"/>
    </source>
</evidence>
<dbReference type="EMBL" id="QEFB01000006">
    <property type="protein sequence ID" value="PWC07179.1"/>
    <property type="molecule type" value="Genomic_DNA"/>
</dbReference>
<dbReference type="RefSeq" id="WP_108390674.1">
    <property type="nucleotide sequence ID" value="NZ_CP026949.1"/>
</dbReference>
<proteinExistence type="predicted"/>
<accession>A0A2U1TE71</accession>
<organism evidence="1 2">
    <name type="scientific">Mycetocola zhujimingii</name>
    <dbReference type="NCBI Taxonomy" id="2079792"/>
    <lineage>
        <taxon>Bacteria</taxon>
        <taxon>Bacillati</taxon>
        <taxon>Actinomycetota</taxon>
        <taxon>Actinomycetes</taxon>
        <taxon>Micrococcales</taxon>
        <taxon>Microbacteriaceae</taxon>
        <taxon>Mycetocola</taxon>
    </lineage>
</organism>
<gene>
    <name evidence="1" type="ORF">DF223_07825</name>
</gene>
<dbReference type="Proteomes" id="UP000244962">
    <property type="component" value="Unassembled WGS sequence"/>
</dbReference>
<dbReference type="AlphaFoldDB" id="A0A2U1TE71"/>
<dbReference type="InterPro" id="IPR037479">
    <property type="entry name" value="Tauto_MSAD"/>
</dbReference>